<evidence type="ECO:0000313" key="5">
    <source>
        <dbReference type="Proteomes" id="UP000324973"/>
    </source>
</evidence>
<evidence type="ECO:0000256" key="1">
    <source>
        <dbReference type="ARBA" id="ARBA00021843"/>
    </source>
</evidence>
<reference evidence="4 5" key="1">
    <citation type="submission" date="2019-08" db="EMBL/GenBank/DDBJ databases">
        <title>Luteimonas viscosus sp. nov., isolated from soil of a sunflower field.</title>
        <authorList>
            <person name="Jianli Z."/>
            <person name="Ying Z."/>
        </authorList>
    </citation>
    <scope>NUCLEOTIDE SEQUENCE [LARGE SCALE GENOMIC DNA]</scope>
    <source>
        <strain evidence="4 5">XBU10</strain>
    </source>
</reference>
<proteinExistence type="predicted"/>
<evidence type="ECO:0000313" key="4">
    <source>
        <dbReference type="EMBL" id="TYT26607.1"/>
    </source>
</evidence>
<dbReference type="RefSeq" id="WP_149103162.1">
    <property type="nucleotide sequence ID" value="NZ_VTFT01000001.1"/>
</dbReference>
<evidence type="ECO:0000259" key="3">
    <source>
        <dbReference type="Pfam" id="PF00561"/>
    </source>
</evidence>
<dbReference type="InterPro" id="IPR000073">
    <property type="entry name" value="AB_hydrolase_1"/>
</dbReference>
<dbReference type="PANTHER" id="PTHR43722:SF1">
    <property type="entry name" value="PROLINE IMINOPEPTIDASE"/>
    <property type="match status" value="1"/>
</dbReference>
<dbReference type="Pfam" id="PF00561">
    <property type="entry name" value="Abhydrolase_1"/>
    <property type="match status" value="1"/>
</dbReference>
<sequence>MPLTRFLVSRLLLATLLVAAGASAVEPASGPVATEEPIEFTAGSGETVAAFRGEFIVPSNWNRPGQATLRLAYVRFPASGAAKGPPIVYLAGGPGGSGIDTARGPRFALFMAMREFGDVIAFDQRGTGASSRQPTCTSTYRIDDATAYSDLEYADLHRAAARQCLQQWQRDGLDLRDWTTAQSVHDLDALRRHLGADKLSLWGISYGSHLALAAITAMEDRLERVVLASVEGLDQTVKRPAETDAYFTRLQAAIDTRPELASRFPDVVGLMRRVLARLEAEPLLLRVTPTGGAAYDFLLERRDLQQLASGMIADPSSALQLLELFAALDAGETAPIAWVLGKYHRAGEAIDFNPMPLGMDLASGISRRSLDRFEREAKAAILGGYLNFPMPQLDLLVPGLDLGDRFRRDPRSCLPVLVLIGTLDGRTYPDGQREAVRGLSNAEITVVVNAGHNLFMTSPEVTGRIQSFMRGEQSALDRIVVDGWSGP</sequence>
<dbReference type="EMBL" id="VTFT01000001">
    <property type="protein sequence ID" value="TYT26607.1"/>
    <property type="molecule type" value="Genomic_DNA"/>
</dbReference>
<dbReference type="GO" id="GO:0006508">
    <property type="term" value="P:proteolysis"/>
    <property type="evidence" value="ECO:0007669"/>
    <property type="project" value="InterPro"/>
</dbReference>
<feature type="chain" id="PRO_5022958200" description="Proline iminopeptidase" evidence="2">
    <location>
        <begin position="25"/>
        <end position="487"/>
    </location>
</feature>
<dbReference type="PANTHER" id="PTHR43722">
    <property type="entry name" value="PROLINE IMINOPEPTIDASE"/>
    <property type="match status" value="1"/>
</dbReference>
<evidence type="ECO:0000256" key="2">
    <source>
        <dbReference type="SAM" id="SignalP"/>
    </source>
</evidence>
<dbReference type="Proteomes" id="UP000324973">
    <property type="component" value="Unassembled WGS sequence"/>
</dbReference>
<dbReference type="OrthoDB" id="4510475at2"/>
<dbReference type="SUPFAM" id="SSF53474">
    <property type="entry name" value="alpha/beta-Hydrolases"/>
    <property type="match status" value="1"/>
</dbReference>
<dbReference type="Gene3D" id="3.40.50.1820">
    <property type="entry name" value="alpha/beta hydrolase"/>
    <property type="match status" value="2"/>
</dbReference>
<dbReference type="InterPro" id="IPR005944">
    <property type="entry name" value="Pro_iminopeptidase"/>
</dbReference>
<keyword evidence="5" id="KW-1185">Reference proteome</keyword>
<organism evidence="4 5">
    <name type="scientific">Luteimonas viscosa</name>
    <dbReference type="NCBI Taxonomy" id="1132694"/>
    <lineage>
        <taxon>Bacteria</taxon>
        <taxon>Pseudomonadati</taxon>
        <taxon>Pseudomonadota</taxon>
        <taxon>Gammaproteobacteria</taxon>
        <taxon>Lysobacterales</taxon>
        <taxon>Lysobacteraceae</taxon>
        <taxon>Luteimonas</taxon>
    </lineage>
</organism>
<feature type="domain" description="AB hydrolase-1" evidence="3">
    <location>
        <begin position="85"/>
        <end position="459"/>
    </location>
</feature>
<dbReference type="GO" id="GO:0004177">
    <property type="term" value="F:aminopeptidase activity"/>
    <property type="evidence" value="ECO:0007669"/>
    <property type="project" value="UniProtKB-EC"/>
</dbReference>
<gene>
    <name evidence="4" type="ORF">FZO89_10260</name>
</gene>
<dbReference type="AlphaFoldDB" id="A0A5D4XPL0"/>
<keyword evidence="2" id="KW-0732">Signal</keyword>
<accession>A0A5D4XPL0</accession>
<keyword evidence="4" id="KW-0378">Hydrolase</keyword>
<name>A0A5D4XPL0_9GAMM</name>
<comment type="caution">
    <text evidence="4">The sequence shown here is derived from an EMBL/GenBank/DDBJ whole genome shotgun (WGS) entry which is preliminary data.</text>
</comment>
<dbReference type="GO" id="GO:0005737">
    <property type="term" value="C:cytoplasm"/>
    <property type="evidence" value="ECO:0007669"/>
    <property type="project" value="InterPro"/>
</dbReference>
<protein>
    <recommendedName>
        <fullName evidence="1">Proline iminopeptidase</fullName>
    </recommendedName>
</protein>
<dbReference type="InterPro" id="IPR029058">
    <property type="entry name" value="AB_hydrolase_fold"/>
</dbReference>
<feature type="signal peptide" evidence="2">
    <location>
        <begin position="1"/>
        <end position="24"/>
    </location>
</feature>